<keyword evidence="8" id="KW-1185">Reference proteome</keyword>
<dbReference type="PANTHER" id="PTHR43806:SF11">
    <property type="entry name" value="CEREVISIN-RELATED"/>
    <property type="match status" value="1"/>
</dbReference>
<evidence type="ECO:0000256" key="1">
    <source>
        <dbReference type="ARBA" id="ARBA00011073"/>
    </source>
</evidence>
<evidence type="ECO:0000256" key="3">
    <source>
        <dbReference type="ARBA" id="ARBA00022801"/>
    </source>
</evidence>
<evidence type="ECO:0000259" key="6">
    <source>
        <dbReference type="Pfam" id="PF00082"/>
    </source>
</evidence>
<dbReference type="RefSeq" id="WP_387971469.1">
    <property type="nucleotide sequence ID" value="NZ_JBHRWO010000005.1"/>
</dbReference>
<dbReference type="Pfam" id="PF00082">
    <property type="entry name" value="Peptidase_S8"/>
    <property type="match status" value="1"/>
</dbReference>
<feature type="active site" description="Charge relay system" evidence="5">
    <location>
        <position position="97"/>
    </location>
</feature>
<evidence type="ECO:0000256" key="2">
    <source>
        <dbReference type="ARBA" id="ARBA00022670"/>
    </source>
</evidence>
<accession>A0ABV7PTH3</accession>
<dbReference type="PRINTS" id="PR00723">
    <property type="entry name" value="SUBTILISIN"/>
</dbReference>
<dbReference type="Gene3D" id="3.40.50.200">
    <property type="entry name" value="Peptidase S8/S53 domain"/>
    <property type="match status" value="1"/>
</dbReference>
<feature type="domain" description="Peptidase S8/S53" evidence="6">
    <location>
        <begin position="34"/>
        <end position="292"/>
    </location>
</feature>
<feature type="active site" description="Charge relay system" evidence="5">
    <location>
        <position position="43"/>
    </location>
</feature>
<dbReference type="InterPro" id="IPR000209">
    <property type="entry name" value="Peptidase_S8/S53_dom"/>
</dbReference>
<dbReference type="PROSITE" id="PS51892">
    <property type="entry name" value="SUBTILASE"/>
    <property type="match status" value="1"/>
</dbReference>
<comment type="similarity">
    <text evidence="1 5">Belongs to the peptidase S8 family.</text>
</comment>
<reference evidence="8" key="1">
    <citation type="journal article" date="2019" name="Int. J. Syst. Evol. Microbiol.">
        <title>The Global Catalogue of Microorganisms (GCM) 10K type strain sequencing project: providing services to taxonomists for standard genome sequencing and annotation.</title>
        <authorList>
            <consortium name="The Broad Institute Genomics Platform"/>
            <consortium name="The Broad Institute Genome Sequencing Center for Infectious Disease"/>
            <person name="Wu L."/>
            <person name="Ma J."/>
        </authorList>
    </citation>
    <scope>NUCLEOTIDE SEQUENCE [LARGE SCALE GENOMIC DNA]</scope>
    <source>
        <strain evidence="8">CGMCC 4.7396</strain>
    </source>
</reference>
<evidence type="ECO:0000313" key="8">
    <source>
        <dbReference type="Proteomes" id="UP001595712"/>
    </source>
</evidence>
<dbReference type="InterPro" id="IPR023827">
    <property type="entry name" value="Peptidase_S8_Asp-AS"/>
</dbReference>
<dbReference type="InterPro" id="IPR015500">
    <property type="entry name" value="Peptidase_S8_subtilisin-rel"/>
</dbReference>
<feature type="active site" description="Charge relay system" evidence="5">
    <location>
        <position position="254"/>
    </location>
</feature>
<protein>
    <submittedName>
        <fullName evidence="7">S8 family serine peptidase</fullName>
    </submittedName>
</protein>
<evidence type="ECO:0000256" key="5">
    <source>
        <dbReference type="PROSITE-ProRule" id="PRU01240"/>
    </source>
</evidence>
<keyword evidence="4 5" id="KW-0720">Serine protease</keyword>
<evidence type="ECO:0000313" key="7">
    <source>
        <dbReference type="EMBL" id="MFC3491871.1"/>
    </source>
</evidence>
<dbReference type="PANTHER" id="PTHR43806">
    <property type="entry name" value="PEPTIDASE S8"/>
    <property type="match status" value="1"/>
</dbReference>
<dbReference type="EMBL" id="JBHRWO010000005">
    <property type="protein sequence ID" value="MFC3491871.1"/>
    <property type="molecule type" value="Genomic_DNA"/>
</dbReference>
<name>A0ABV7PTH3_9ACTN</name>
<dbReference type="InterPro" id="IPR022398">
    <property type="entry name" value="Peptidase_S8_His-AS"/>
</dbReference>
<dbReference type="SUPFAM" id="SSF52743">
    <property type="entry name" value="Subtilisin-like"/>
    <property type="match status" value="1"/>
</dbReference>
<dbReference type="PROSITE" id="PS00136">
    <property type="entry name" value="SUBTILASE_ASP"/>
    <property type="match status" value="1"/>
</dbReference>
<dbReference type="Proteomes" id="UP001595712">
    <property type="component" value="Unassembled WGS sequence"/>
</dbReference>
<keyword evidence="2 5" id="KW-0645">Protease</keyword>
<evidence type="ECO:0000256" key="4">
    <source>
        <dbReference type="ARBA" id="ARBA00022825"/>
    </source>
</evidence>
<organism evidence="7 8">
    <name type="scientific">Glycomyces rhizosphaerae</name>
    <dbReference type="NCBI Taxonomy" id="2054422"/>
    <lineage>
        <taxon>Bacteria</taxon>
        <taxon>Bacillati</taxon>
        <taxon>Actinomycetota</taxon>
        <taxon>Actinomycetes</taxon>
        <taxon>Glycomycetales</taxon>
        <taxon>Glycomycetaceae</taxon>
        <taxon>Glycomyces</taxon>
    </lineage>
</organism>
<comment type="caution">
    <text evidence="7">The sequence shown here is derived from an EMBL/GenBank/DDBJ whole genome shotgun (WGS) entry which is preliminary data.</text>
</comment>
<dbReference type="PROSITE" id="PS00137">
    <property type="entry name" value="SUBTILASE_HIS"/>
    <property type="match status" value="1"/>
</dbReference>
<keyword evidence="3 5" id="KW-0378">Hydrolase</keyword>
<dbReference type="InterPro" id="IPR036852">
    <property type="entry name" value="Peptidase_S8/S53_dom_sf"/>
</dbReference>
<proteinExistence type="inferred from homology"/>
<sequence length="365" mass="37142">MALLLSAHTGRASAPVAWHLSAVAAPEAWPTATGEGVTVAVVDSGVDADHPDLEDAVLPGRSYVDVDPGAEPRLLVLGSDPGPVYERAFGQADPVGHGTAVAGLIAGRADSLHPGVAPDAAILPIRVLDDENRYHDSAMVGAAVEWAVDNGADVVNLSLGGHYDSARFAEAIAYAERHDVLIVACTGNQHRDGPSEDVWFPARMPEVLAVTGSDQRGERWRTAVTGEATDLAAPGANLTALKAGGGYKTVTGTSFASAVVSGAAAVVRSAHPEWTADQVRRALTETAVAADPDLGEGILDVAAAVEADVSPRSAEESEAEVSPVWSAVATAAGGGLIGMSALLLRGGRGNRGSSGLPGRPRTMAG</sequence>
<dbReference type="InterPro" id="IPR050131">
    <property type="entry name" value="Peptidase_S8_subtilisin-like"/>
</dbReference>
<gene>
    <name evidence="7" type="ORF">ACFO8M_05145</name>
</gene>